<dbReference type="Proteomes" id="UP000177751">
    <property type="component" value="Unassembled WGS sequence"/>
</dbReference>
<evidence type="ECO:0000313" key="3">
    <source>
        <dbReference type="Proteomes" id="UP000177751"/>
    </source>
</evidence>
<proteinExistence type="predicted"/>
<evidence type="ECO:0000256" key="1">
    <source>
        <dbReference type="SAM" id="Phobius"/>
    </source>
</evidence>
<keyword evidence="1" id="KW-0812">Transmembrane</keyword>
<organism evidence="2 3">
    <name type="scientific">Candidatus Staskawiczbacteria bacterium RIFOXYC1_FULL_38_18</name>
    <dbReference type="NCBI Taxonomy" id="1802229"/>
    <lineage>
        <taxon>Bacteria</taxon>
        <taxon>Candidatus Staskawicziibacteriota</taxon>
    </lineage>
</organism>
<evidence type="ECO:0000313" key="2">
    <source>
        <dbReference type="EMBL" id="OGZ83567.1"/>
    </source>
</evidence>
<keyword evidence="1" id="KW-0472">Membrane</keyword>
<gene>
    <name evidence="2" type="ORF">A2401_03610</name>
</gene>
<keyword evidence="1" id="KW-1133">Transmembrane helix</keyword>
<dbReference type="EMBL" id="MHPP01000032">
    <property type="protein sequence ID" value="OGZ83567.1"/>
    <property type="molecule type" value="Genomic_DNA"/>
</dbReference>
<comment type="caution">
    <text evidence="2">The sequence shown here is derived from an EMBL/GenBank/DDBJ whole genome shotgun (WGS) entry which is preliminary data.</text>
</comment>
<accession>A0A1G2J999</accession>
<name>A0A1G2J999_9BACT</name>
<reference evidence="2 3" key="1">
    <citation type="journal article" date="2016" name="Nat. Commun.">
        <title>Thousands of microbial genomes shed light on interconnected biogeochemical processes in an aquifer system.</title>
        <authorList>
            <person name="Anantharaman K."/>
            <person name="Brown C.T."/>
            <person name="Hug L.A."/>
            <person name="Sharon I."/>
            <person name="Castelle C.J."/>
            <person name="Probst A.J."/>
            <person name="Thomas B.C."/>
            <person name="Singh A."/>
            <person name="Wilkins M.J."/>
            <person name="Karaoz U."/>
            <person name="Brodie E.L."/>
            <person name="Williams K.H."/>
            <person name="Hubbard S.S."/>
            <person name="Banfield J.F."/>
        </authorList>
    </citation>
    <scope>NUCLEOTIDE SEQUENCE [LARGE SCALE GENOMIC DNA]</scope>
</reference>
<dbReference type="STRING" id="1802229.A2401_03610"/>
<dbReference type="AlphaFoldDB" id="A0A1G2J999"/>
<evidence type="ECO:0008006" key="4">
    <source>
        <dbReference type="Google" id="ProtNLM"/>
    </source>
</evidence>
<sequence>MNKTILIIFFAIIFILVVLFAFVAGVSFQMKKDAPKLQIGEENAKTVQVLTSRLVHSIYAYGEVKNISGRNITISNGKDDLTVKIRDTASILFYKTTTANPTGAAKEIKFEEIKKGQAININLKLLPNGSTEGTAITIFAEPPIPAVINK</sequence>
<protein>
    <recommendedName>
        <fullName evidence="4">DUF5666 domain-containing protein</fullName>
    </recommendedName>
</protein>
<feature type="transmembrane region" description="Helical" evidence="1">
    <location>
        <begin position="6"/>
        <end position="28"/>
    </location>
</feature>